<name>A0A656QNA8_9BURK</name>
<accession>A0A656QNA8</accession>
<dbReference type="RefSeq" id="WP_008347423.1">
    <property type="nucleotide sequence ID" value="NZ_CADFFU010000010.1"/>
</dbReference>
<sequence>MDIHLKKAYEIHVGQGIDQQRLLDAIAAELGARGIRRDSYRLGDDPHIGFGELRLSEEDGYWVVCVDERGASFNPCIFTDYFDAVKFFIFELSGASAEPIWKNL</sequence>
<keyword evidence="2" id="KW-1185">Reference proteome</keyword>
<evidence type="ECO:0000313" key="2">
    <source>
        <dbReference type="Proteomes" id="UP000027451"/>
    </source>
</evidence>
<protein>
    <submittedName>
        <fullName evidence="1">Uncharacterized protein</fullName>
    </submittedName>
</protein>
<reference evidence="1 2" key="1">
    <citation type="submission" date="2014-03" db="EMBL/GenBank/DDBJ databases">
        <title>Draft Genome Sequences of Four Burkholderia Strains.</title>
        <authorList>
            <person name="Liu X.Y."/>
            <person name="Li C.X."/>
            <person name="Xu J.H."/>
        </authorList>
    </citation>
    <scope>NUCLEOTIDE SEQUENCE [LARGE SCALE GENOMIC DNA]</scope>
    <source>
        <strain evidence="1 2">OP-1</strain>
    </source>
</reference>
<proteinExistence type="predicted"/>
<organism evidence="1 2">
    <name type="scientific">Caballeronia zhejiangensis</name>
    <dbReference type="NCBI Taxonomy" id="871203"/>
    <lineage>
        <taxon>Bacteria</taxon>
        <taxon>Pseudomonadati</taxon>
        <taxon>Pseudomonadota</taxon>
        <taxon>Betaproteobacteria</taxon>
        <taxon>Burkholderiales</taxon>
        <taxon>Burkholderiaceae</taxon>
        <taxon>Caballeronia</taxon>
    </lineage>
</organism>
<evidence type="ECO:0000313" key="1">
    <source>
        <dbReference type="EMBL" id="KDR29747.1"/>
    </source>
</evidence>
<dbReference type="AlphaFoldDB" id="A0A656QNA8"/>
<comment type="caution">
    <text evidence="1">The sequence shown here is derived from an EMBL/GenBank/DDBJ whole genome shotgun (WGS) entry which is preliminary data.</text>
</comment>
<dbReference type="Proteomes" id="UP000027451">
    <property type="component" value="Unassembled WGS sequence"/>
</dbReference>
<dbReference type="EMBL" id="JFHD01000012">
    <property type="protein sequence ID" value="KDR29747.1"/>
    <property type="molecule type" value="Genomic_DNA"/>
</dbReference>
<gene>
    <name evidence="1" type="ORF">BG60_05790</name>
</gene>